<dbReference type="PANTHER" id="PTHR42878">
    <property type="entry name" value="TWO-COMPONENT HISTIDINE KINASE"/>
    <property type="match status" value="1"/>
</dbReference>
<dbReference type="EMBL" id="CP044232">
    <property type="protein sequence ID" value="QEW02172.1"/>
    <property type="molecule type" value="Genomic_DNA"/>
</dbReference>
<dbReference type="PROSITE" id="PS50109">
    <property type="entry name" value="HIS_KIN"/>
    <property type="match status" value="1"/>
</dbReference>
<keyword evidence="7" id="KW-0812">Transmembrane</keyword>
<dbReference type="EC" id="2.7.13.3" evidence="4"/>
<feature type="region of interest" description="Disordered" evidence="15">
    <location>
        <begin position="29"/>
        <end position="51"/>
    </location>
</feature>
<proteinExistence type="predicted"/>
<dbReference type="GO" id="GO:0000156">
    <property type="term" value="F:phosphorelay response regulator activity"/>
    <property type="evidence" value="ECO:0007669"/>
    <property type="project" value="TreeGrafter"/>
</dbReference>
<dbReference type="InterPro" id="IPR035965">
    <property type="entry name" value="PAS-like_dom_sf"/>
</dbReference>
<evidence type="ECO:0000256" key="4">
    <source>
        <dbReference type="ARBA" id="ARBA00012438"/>
    </source>
</evidence>
<dbReference type="InterPro" id="IPR036890">
    <property type="entry name" value="HATPase_C_sf"/>
</dbReference>
<keyword evidence="10" id="KW-0067">ATP-binding</keyword>
<evidence type="ECO:0000256" key="11">
    <source>
        <dbReference type="ARBA" id="ARBA00022989"/>
    </source>
</evidence>
<gene>
    <name evidence="19" type="ORF">F6J85_03025</name>
</gene>
<dbReference type="Gene3D" id="3.30.450.20">
    <property type="entry name" value="PAS domain"/>
    <property type="match status" value="1"/>
</dbReference>
<feature type="domain" description="PAC" evidence="18">
    <location>
        <begin position="141"/>
        <end position="193"/>
    </location>
</feature>
<evidence type="ECO:0000256" key="2">
    <source>
        <dbReference type="ARBA" id="ARBA00004141"/>
    </source>
</evidence>
<dbReference type="Gene3D" id="3.30.565.10">
    <property type="entry name" value="Histidine kinase-like ATPase, C-terminal domain"/>
    <property type="match status" value="1"/>
</dbReference>
<dbReference type="GO" id="GO:0030295">
    <property type="term" value="F:protein kinase activator activity"/>
    <property type="evidence" value="ECO:0007669"/>
    <property type="project" value="TreeGrafter"/>
</dbReference>
<feature type="domain" description="Histidine kinase" evidence="16">
    <location>
        <begin position="197"/>
        <end position="402"/>
    </location>
</feature>
<dbReference type="InterPro" id="IPR036097">
    <property type="entry name" value="HisK_dim/P_sf"/>
</dbReference>
<evidence type="ECO:0000256" key="9">
    <source>
        <dbReference type="ARBA" id="ARBA00022777"/>
    </source>
</evidence>
<protein>
    <recommendedName>
        <fullName evidence="14">Sensor-like histidine kinase SenX3</fullName>
        <ecNumber evidence="4">2.7.13.3</ecNumber>
    </recommendedName>
</protein>
<evidence type="ECO:0000313" key="20">
    <source>
        <dbReference type="Proteomes" id="UP000325516"/>
    </source>
</evidence>
<feature type="domain" description="PAS" evidence="17">
    <location>
        <begin position="82"/>
        <end position="139"/>
    </location>
</feature>
<evidence type="ECO:0000313" key="19">
    <source>
        <dbReference type="EMBL" id="QEW02172.1"/>
    </source>
</evidence>
<dbReference type="PROSITE" id="PS50113">
    <property type="entry name" value="PAC"/>
    <property type="match status" value="1"/>
</dbReference>
<dbReference type="PANTHER" id="PTHR42878:SF7">
    <property type="entry name" value="SENSOR HISTIDINE KINASE GLRK"/>
    <property type="match status" value="1"/>
</dbReference>
<organism evidence="19 20">
    <name type="scientific">Microbacterium lushaniae</name>
    <dbReference type="NCBI Taxonomy" id="2614639"/>
    <lineage>
        <taxon>Bacteria</taxon>
        <taxon>Bacillati</taxon>
        <taxon>Actinomycetota</taxon>
        <taxon>Actinomycetes</taxon>
        <taxon>Micrococcales</taxon>
        <taxon>Microbacteriaceae</taxon>
        <taxon>Microbacterium</taxon>
    </lineage>
</organism>
<dbReference type="PROSITE" id="PS50112">
    <property type="entry name" value="PAS"/>
    <property type="match status" value="1"/>
</dbReference>
<dbReference type="Pfam" id="PF08448">
    <property type="entry name" value="PAS_4"/>
    <property type="match status" value="1"/>
</dbReference>
<keyword evidence="6" id="KW-0808">Transferase</keyword>
<evidence type="ECO:0000256" key="10">
    <source>
        <dbReference type="ARBA" id="ARBA00022840"/>
    </source>
</evidence>
<keyword evidence="9" id="KW-0418">Kinase</keyword>
<dbReference type="InterPro" id="IPR004358">
    <property type="entry name" value="Sig_transdc_His_kin-like_C"/>
</dbReference>
<evidence type="ECO:0000256" key="5">
    <source>
        <dbReference type="ARBA" id="ARBA00022553"/>
    </source>
</evidence>
<dbReference type="GO" id="GO:0000155">
    <property type="term" value="F:phosphorelay sensor kinase activity"/>
    <property type="evidence" value="ECO:0007669"/>
    <property type="project" value="InterPro"/>
</dbReference>
<evidence type="ECO:0000256" key="15">
    <source>
        <dbReference type="SAM" id="MobiDB-lite"/>
    </source>
</evidence>
<name>A0A5J6L167_9MICO</name>
<keyword evidence="13" id="KW-0472">Membrane</keyword>
<evidence type="ECO:0000256" key="12">
    <source>
        <dbReference type="ARBA" id="ARBA00023012"/>
    </source>
</evidence>
<dbReference type="InterPro" id="IPR005467">
    <property type="entry name" value="His_kinase_dom"/>
</dbReference>
<dbReference type="SUPFAM" id="SSF55874">
    <property type="entry name" value="ATPase domain of HSP90 chaperone/DNA topoisomerase II/histidine kinase"/>
    <property type="match status" value="1"/>
</dbReference>
<keyword evidence="12" id="KW-0902">Two-component regulatory system</keyword>
<dbReference type="GO" id="GO:0007234">
    <property type="term" value="P:osmosensory signaling via phosphorelay pathway"/>
    <property type="evidence" value="ECO:0007669"/>
    <property type="project" value="TreeGrafter"/>
</dbReference>
<dbReference type="KEGG" id="mlz:F6J85_03025"/>
<evidence type="ECO:0000256" key="14">
    <source>
        <dbReference type="ARBA" id="ARBA00039401"/>
    </source>
</evidence>
<keyword evidence="11" id="KW-1133">Transmembrane helix</keyword>
<evidence type="ECO:0000256" key="1">
    <source>
        <dbReference type="ARBA" id="ARBA00000085"/>
    </source>
</evidence>
<comment type="catalytic activity">
    <reaction evidence="1">
        <text>ATP + protein L-histidine = ADP + protein N-phospho-L-histidine.</text>
        <dbReference type="EC" id="2.7.13.3"/>
    </reaction>
</comment>
<dbReference type="NCBIfam" id="TIGR00229">
    <property type="entry name" value="sensory_box"/>
    <property type="match status" value="1"/>
</dbReference>
<evidence type="ECO:0000259" key="18">
    <source>
        <dbReference type="PROSITE" id="PS50113"/>
    </source>
</evidence>
<keyword evidence="5" id="KW-0597">Phosphoprotein</keyword>
<evidence type="ECO:0000256" key="13">
    <source>
        <dbReference type="ARBA" id="ARBA00023136"/>
    </source>
</evidence>
<accession>A0A5J6L167</accession>
<dbReference type="InterPro" id="IPR000014">
    <property type="entry name" value="PAS"/>
</dbReference>
<dbReference type="PRINTS" id="PR00344">
    <property type="entry name" value="BCTRLSENSOR"/>
</dbReference>
<dbReference type="InterPro" id="IPR003594">
    <property type="entry name" value="HATPase_dom"/>
</dbReference>
<evidence type="ECO:0000256" key="6">
    <source>
        <dbReference type="ARBA" id="ARBA00022679"/>
    </source>
</evidence>
<evidence type="ECO:0000256" key="8">
    <source>
        <dbReference type="ARBA" id="ARBA00022741"/>
    </source>
</evidence>
<sequence>MLRPNSIHPPRVSKLSRLSPRWGTDRYRVDRDGAHHTRGVRRSSSGAEMRRAVTERARCRHPAPPTPAHIGDWASQVTSIAIVRLDAAGRVRSWNPGAERIKGYTAREIIGSAFARFYRPQERERHLPAQLLERAARVGSAEDTGWRVRADGSLFWAREVITALRAEDSTLTGYVTLTRDLTAEKRAEDEREAFLRAFAHDHLSPVTALRGYIDLLEEAAPEHHALIERISTVSDHLVSMMSELTGHVSGTPAAECESVALGTLVREASALVLSDGEFHRLRIAGDRRLRVMTHAAMLRRAVANVIDNAAKYSSDDIGVTISEHDGEAEIAVTDTGRGIAPEDVASIFSPFQRGRLADADDGGSGLGLASVREIVERLGGRVDLTSALDAGTTVTLTLPLSL</sequence>
<evidence type="ECO:0000256" key="7">
    <source>
        <dbReference type="ARBA" id="ARBA00022692"/>
    </source>
</evidence>
<dbReference type="InterPro" id="IPR050351">
    <property type="entry name" value="BphY/WalK/GraS-like"/>
</dbReference>
<dbReference type="SMART" id="SM00387">
    <property type="entry name" value="HATPase_c"/>
    <property type="match status" value="1"/>
</dbReference>
<reference evidence="20" key="1">
    <citation type="submission" date="2019-09" db="EMBL/GenBank/DDBJ databases">
        <title>Mumia zhuanghuii sp. nov. isolated from the intestinal contents of plateau pika (Ochotona curzoniae) in the Qinghai-Tibet plateau of China.</title>
        <authorList>
            <person name="Tian Z."/>
        </authorList>
    </citation>
    <scope>NUCLEOTIDE SEQUENCE [LARGE SCALE GENOMIC DNA]</scope>
    <source>
        <strain evidence="20">L-031</strain>
    </source>
</reference>
<comment type="subcellular location">
    <subcellularLocation>
        <location evidence="3">Cell membrane</location>
    </subcellularLocation>
    <subcellularLocation>
        <location evidence="2">Membrane</location>
        <topology evidence="2">Multi-pass membrane protein</topology>
    </subcellularLocation>
</comment>
<dbReference type="GO" id="GO:0005886">
    <property type="term" value="C:plasma membrane"/>
    <property type="evidence" value="ECO:0007669"/>
    <property type="project" value="UniProtKB-SubCell"/>
</dbReference>
<dbReference type="InterPro" id="IPR000700">
    <property type="entry name" value="PAS-assoc_C"/>
</dbReference>
<dbReference type="AlphaFoldDB" id="A0A5J6L167"/>
<dbReference type="SUPFAM" id="SSF55785">
    <property type="entry name" value="PYP-like sensor domain (PAS domain)"/>
    <property type="match status" value="1"/>
</dbReference>
<evidence type="ECO:0000259" key="17">
    <source>
        <dbReference type="PROSITE" id="PS50112"/>
    </source>
</evidence>
<dbReference type="InterPro" id="IPR003661">
    <property type="entry name" value="HisK_dim/P_dom"/>
</dbReference>
<evidence type="ECO:0000256" key="3">
    <source>
        <dbReference type="ARBA" id="ARBA00004236"/>
    </source>
</evidence>
<keyword evidence="20" id="KW-1185">Reference proteome</keyword>
<dbReference type="Gene3D" id="1.10.287.130">
    <property type="match status" value="1"/>
</dbReference>
<dbReference type="InterPro" id="IPR013656">
    <property type="entry name" value="PAS_4"/>
</dbReference>
<evidence type="ECO:0000259" key="16">
    <source>
        <dbReference type="PROSITE" id="PS50109"/>
    </source>
</evidence>
<keyword evidence="8" id="KW-0547">Nucleotide-binding</keyword>
<dbReference type="SMART" id="SM00091">
    <property type="entry name" value="PAS"/>
    <property type="match status" value="1"/>
</dbReference>
<dbReference type="GO" id="GO:0005524">
    <property type="term" value="F:ATP binding"/>
    <property type="evidence" value="ECO:0007669"/>
    <property type="project" value="UniProtKB-KW"/>
</dbReference>
<dbReference type="SUPFAM" id="SSF47384">
    <property type="entry name" value="Homodimeric domain of signal transducing histidine kinase"/>
    <property type="match status" value="1"/>
</dbReference>
<dbReference type="CDD" id="cd00082">
    <property type="entry name" value="HisKA"/>
    <property type="match status" value="1"/>
</dbReference>
<dbReference type="CDD" id="cd00130">
    <property type="entry name" value="PAS"/>
    <property type="match status" value="1"/>
</dbReference>
<dbReference type="Pfam" id="PF02518">
    <property type="entry name" value="HATPase_c"/>
    <property type="match status" value="1"/>
</dbReference>
<dbReference type="Proteomes" id="UP000325516">
    <property type="component" value="Chromosome"/>
</dbReference>